<evidence type="ECO:0000256" key="9">
    <source>
        <dbReference type="PIRSR" id="PIRSR602387-1"/>
    </source>
</evidence>
<keyword evidence="5 10" id="KW-0249">Electron transport</keyword>
<keyword evidence="7 10" id="KW-0793">Thylakoid</keyword>
<dbReference type="InterPro" id="IPR008972">
    <property type="entry name" value="Cupredoxin"/>
</dbReference>
<keyword evidence="8 10" id="KW-0472">Membrane</keyword>
<evidence type="ECO:0000256" key="10">
    <source>
        <dbReference type="RuleBase" id="RU363020"/>
    </source>
</evidence>
<evidence type="ECO:0000256" key="2">
    <source>
        <dbReference type="ARBA" id="ARBA00005338"/>
    </source>
</evidence>
<keyword evidence="4 9" id="KW-0479">Metal-binding</keyword>
<comment type="cofactor">
    <cofactor evidence="9">
        <name>Cu(2+)</name>
        <dbReference type="ChEBI" id="CHEBI:29036"/>
    </cofactor>
    <text evidence="9">The crystal structure with reduced Cu(1+) has also been determined.</text>
</comment>
<reference evidence="11 12" key="1">
    <citation type="submission" date="2016-10" db="EMBL/GenBank/DDBJ databases">
        <authorList>
            <person name="Cai Z."/>
        </authorList>
    </citation>
    <scope>NUCLEOTIDE SEQUENCE [LARGE SCALE GENOMIC DNA]</scope>
</reference>
<dbReference type="Gene3D" id="2.60.40.420">
    <property type="entry name" value="Cupredoxins - blue copper proteins"/>
    <property type="match status" value="1"/>
</dbReference>
<dbReference type="GO" id="GO:0005507">
    <property type="term" value="F:copper ion binding"/>
    <property type="evidence" value="ECO:0007669"/>
    <property type="project" value="UniProtKB-UniRule"/>
</dbReference>
<evidence type="ECO:0000256" key="6">
    <source>
        <dbReference type="ARBA" id="ARBA00023008"/>
    </source>
</evidence>
<feature type="binding site" evidence="9">
    <location>
        <position position="138"/>
    </location>
    <ligand>
        <name>Cu cation</name>
        <dbReference type="ChEBI" id="CHEBI:23378"/>
    </ligand>
</feature>
<dbReference type="PRINTS" id="PR00157">
    <property type="entry name" value="PLASTOCYANIN"/>
</dbReference>
<evidence type="ECO:0000256" key="7">
    <source>
        <dbReference type="ARBA" id="ARBA00023078"/>
    </source>
</evidence>
<dbReference type="InterPro" id="IPR028871">
    <property type="entry name" value="BlueCu_1_BS"/>
</dbReference>
<protein>
    <recommendedName>
        <fullName evidence="10">Plastocyanin</fullName>
    </recommendedName>
</protein>
<gene>
    <name evidence="11" type="ORF">BQ4739_LOCUS2482</name>
</gene>
<evidence type="ECO:0000256" key="5">
    <source>
        <dbReference type="ARBA" id="ARBA00022982"/>
    </source>
</evidence>
<organism evidence="11 12">
    <name type="scientific">Tetradesmus obliquus</name>
    <name type="common">Green alga</name>
    <name type="synonym">Acutodesmus obliquus</name>
    <dbReference type="NCBI Taxonomy" id="3088"/>
    <lineage>
        <taxon>Eukaryota</taxon>
        <taxon>Viridiplantae</taxon>
        <taxon>Chlorophyta</taxon>
        <taxon>core chlorophytes</taxon>
        <taxon>Chlorophyceae</taxon>
        <taxon>CS clade</taxon>
        <taxon>Sphaeropleales</taxon>
        <taxon>Scenedesmaceae</taxon>
        <taxon>Tetradesmus</taxon>
    </lineage>
</organism>
<dbReference type="GO" id="GO:0009535">
    <property type="term" value="C:chloroplast thylakoid membrane"/>
    <property type="evidence" value="ECO:0007669"/>
    <property type="project" value="UniProtKB-SubCell"/>
</dbReference>
<dbReference type="GO" id="GO:0009055">
    <property type="term" value="F:electron transfer activity"/>
    <property type="evidence" value="ECO:0007669"/>
    <property type="project" value="UniProtKB-UniRule"/>
</dbReference>
<dbReference type="SUPFAM" id="SSF49503">
    <property type="entry name" value="Cupredoxins"/>
    <property type="match status" value="1"/>
</dbReference>
<comment type="subcellular location">
    <subcellularLocation>
        <location evidence="1 10">Plastid</location>
        <location evidence="1 10">Chloroplast thylakoid membrane</location>
        <topology evidence="1 10">Peripheral membrane protein</topology>
        <orientation evidence="1 10">Lumenal side</orientation>
    </subcellularLocation>
</comment>
<dbReference type="PANTHER" id="PTHR34192">
    <property type="entry name" value="PLASTOCYANIN MAJOR ISOFORM, CHLOROPLASTIC-RELATED"/>
    <property type="match status" value="1"/>
</dbReference>
<dbReference type="InterPro" id="IPR001235">
    <property type="entry name" value="Copper_blue_Plastocyanin"/>
</dbReference>
<dbReference type="STRING" id="3088.A0A383VAG8"/>
<feature type="binding site" evidence="9">
    <location>
        <position position="85"/>
    </location>
    <ligand>
        <name>Cu cation</name>
        <dbReference type="ChEBI" id="CHEBI:23378"/>
    </ligand>
</feature>
<comment type="similarity">
    <text evidence="2 10">Belongs to the plastocyanin family.</text>
</comment>
<dbReference type="PROSITE" id="PS00196">
    <property type="entry name" value="COPPER_BLUE"/>
    <property type="match status" value="1"/>
</dbReference>
<dbReference type="AlphaFoldDB" id="A0A383VAG8"/>
<evidence type="ECO:0000256" key="3">
    <source>
        <dbReference type="ARBA" id="ARBA00022448"/>
    </source>
</evidence>
<feature type="binding site" evidence="9">
    <location>
        <position position="130"/>
    </location>
    <ligand>
        <name>Cu cation</name>
        <dbReference type="ChEBI" id="CHEBI:23378"/>
    </ligand>
</feature>
<dbReference type="EMBL" id="FNXT01000184">
    <property type="protein sequence ID" value="SZX61930.1"/>
    <property type="molecule type" value="Genomic_DNA"/>
</dbReference>
<evidence type="ECO:0000256" key="4">
    <source>
        <dbReference type="ARBA" id="ARBA00022723"/>
    </source>
</evidence>
<comment type="function">
    <text evidence="10">Participates in electron transfer between P700 and the cytochrome b6-f complex in photosystem I.</text>
</comment>
<dbReference type="PANTHER" id="PTHR34192:SF10">
    <property type="entry name" value="PLASTOCYANIN MAJOR ISOFORM, CHLOROPLASTIC-RELATED"/>
    <property type="match status" value="1"/>
</dbReference>
<feature type="binding site" evidence="9">
    <location>
        <position position="133"/>
    </location>
    <ligand>
        <name>Cu cation</name>
        <dbReference type="ChEBI" id="CHEBI:23378"/>
    </ligand>
</feature>
<dbReference type="GO" id="GO:0009543">
    <property type="term" value="C:chloroplast thylakoid lumen"/>
    <property type="evidence" value="ECO:0007669"/>
    <property type="project" value="TreeGrafter"/>
</dbReference>
<dbReference type="InterPro" id="IPR002387">
    <property type="entry name" value="Plastocyanin"/>
</dbReference>
<evidence type="ECO:0000256" key="8">
    <source>
        <dbReference type="ARBA" id="ARBA00023136"/>
    </source>
</evidence>
<dbReference type="PRINTS" id="PR00156">
    <property type="entry name" value="COPPERBLUE"/>
</dbReference>
<dbReference type="CDD" id="cd04219">
    <property type="entry name" value="Plastocyanin"/>
    <property type="match status" value="1"/>
</dbReference>
<proteinExistence type="inferred from homology"/>
<dbReference type="InterPro" id="IPR000923">
    <property type="entry name" value="BlueCu_1"/>
</dbReference>
<evidence type="ECO:0000256" key="1">
    <source>
        <dbReference type="ARBA" id="ARBA00004622"/>
    </source>
</evidence>
<keyword evidence="12" id="KW-1185">Reference proteome</keyword>
<keyword evidence="3 10" id="KW-0813">Transport</keyword>
<sequence length="145" mass="14774">MASLMRKAAVAPAKATRTTVKASASLQRVAQAAGVAVAGFSLALSANAANVKLGADSGALVFEPATVTIKAGDSVTWTNNAGFPHNIVFDEDAVPAGVNADALSHDDYLNAPGESYTAKFDTAGEYGYFCEPHQGAGMVGKVIVQ</sequence>
<keyword evidence="6 9" id="KW-0186">Copper</keyword>
<evidence type="ECO:0000313" key="12">
    <source>
        <dbReference type="Proteomes" id="UP000256970"/>
    </source>
</evidence>
<dbReference type="OrthoDB" id="197281at2759"/>
<dbReference type="Proteomes" id="UP000256970">
    <property type="component" value="Unassembled WGS sequence"/>
</dbReference>
<name>A0A383VAG8_TETOB</name>
<evidence type="ECO:0000313" key="11">
    <source>
        <dbReference type="EMBL" id="SZX61930.1"/>
    </source>
</evidence>
<dbReference type="NCBIfam" id="TIGR02656">
    <property type="entry name" value="cyanin_plasto"/>
    <property type="match status" value="1"/>
</dbReference>
<dbReference type="Pfam" id="PF00127">
    <property type="entry name" value="Copper-bind"/>
    <property type="match status" value="1"/>
</dbReference>
<accession>A0A383VAG8</accession>